<dbReference type="Proteomes" id="UP001596422">
    <property type="component" value="Unassembled WGS sequence"/>
</dbReference>
<proteinExistence type="predicted"/>
<sequence>MKRFKDLLRSMLDAATRQTEPLDAHTRSDIGLDPMAAEHLKDERLWCELAA</sequence>
<gene>
    <name evidence="1" type="ORF">ACFQDL_14485</name>
</gene>
<keyword evidence="2" id="KW-1185">Reference proteome</keyword>
<evidence type="ECO:0000313" key="2">
    <source>
        <dbReference type="Proteomes" id="UP001596422"/>
    </source>
</evidence>
<protein>
    <submittedName>
        <fullName evidence="1">Uncharacterized protein</fullName>
    </submittedName>
</protein>
<evidence type="ECO:0000313" key="1">
    <source>
        <dbReference type="EMBL" id="MFC6671140.1"/>
    </source>
</evidence>
<reference evidence="2" key="1">
    <citation type="journal article" date="2019" name="Int. J. Syst. Evol. Microbiol.">
        <title>The Global Catalogue of Microorganisms (GCM) 10K type strain sequencing project: providing services to taxonomists for standard genome sequencing and annotation.</title>
        <authorList>
            <consortium name="The Broad Institute Genomics Platform"/>
            <consortium name="The Broad Institute Genome Sequencing Center for Infectious Disease"/>
            <person name="Wu L."/>
            <person name="Ma J."/>
        </authorList>
    </citation>
    <scope>NUCLEOTIDE SEQUENCE [LARGE SCALE GENOMIC DNA]</scope>
    <source>
        <strain evidence="2">NBRC 111756</strain>
    </source>
</reference>
<name>A0ABW2A0Z2_9GAMM</name>
<comment type="caution">
    <text evidence="1">The sequence shown here is derived from an EMBL/GenBank/DDBJ whole genome shotgun (WGS) entry which is preliminary data.</text>
</comment>
<organism evidence="1 2">
    <name type="scientific">Marinobacterium aestuariivivens</name>
    <dbReference type="NCBI Taxonomy" id="1698799"/>
    <lineage>
        <taxon>Bacteria</taxon>
        <taxon>Pseudomonadati</taxon>
        <taxon>Pseudomonadota</taxon>
        <taxon>Gammaproteobacteria</taxon>
        <taxon>Oceanospirillales</taxon>
        <taxon>Oceanospirillaceae</taxon>
        <taxon>Marinobacterium</taxon>
    </lineage>
</organism>
<accession>A0ABW2A0Z2</accession>
<dbReference type="RefSeq" id="WP_379909651.1">
    <property type="nucleotide sequence ID" value="NZ_JBHSWE010000001.1"/>
</dbReference>
<dbReference type="EMBL" id="JBHSWE010000001">
    <property type="protein sequence ID" value="MFC6671140.1"/>
    <property type="molecule type" value="Genomic_DNA"/>
</dbReference>